<comment type="caution">
    <text evidence="1">The sequence shown here is derived from an EMBL/GenBank/DDBJ whole genome shotgun (WGS) entry which is preliminary data.</text>
</comment>
<organism evidence="1 2">
    <name type="scientific">Dryococelus australis</name>
    <dbReference type="NCBI Taxonomy" id="614101"/>
    <lineage>
        <taxon>Eukaryota</taxon>
        <taxon>Metazoa</taxon>
        <taxon>Ecdysozoa</taxon>
        <taxon>Arthropoda</taxon>
        <taxon>Hexapoda</taxon>
        <taxon>Insecta</taxon>
        <taxon>Pterygota</taxon>
        <taxon>Neoptera</taxon>
        <taxon>Polyneoptera</taxon>
        <taxon>Phasmatodea</taxon>
        <taxon>Verophasmatodea</taxon>
        <taxon>Anareolatae</taxon>
        <taxon>Phasmatidae</taxon>
        <taxon>Eurycanthinae</taxon>
        <taxon>Dryococelus</taxon>
    </lineage>
</organism>
<name>A0ABQ9HX19_9NEOP</name>
<sequence length="143" mass="16310">MRRLLEQKLAIILSASEIKRPVELSQSQWELMKMNIFDHAALVVSSSNVTASEIIPIVNSTKWELEKVVSKTSVVNAIKNDLASLKVWYSDVEENQFYIVATILEPRLKTSVFSSDEYATNARRKLINAADLHELPAQTHWLR</sequence>
<evidence type="ECO:0000313" key="1">
    <source>
        <dbReference type="EMBL" id="KAJ8888916.1"/>
    </source>
</evidence>
<keyword evidence="2" id="KW-1185">Reference proteome</keyword>
<protein>
    <submittedName>
        <fullName evidence="1">Uncharacterized protein</fullName>
    </submittedName>
</protein>
<reference evidence="1 2" key="1">
    <citation type="submission" date="2023-02" db="EMBL/GenBank/DDBJ databases">
        <title>LHISI_Scaffold_Assembly.</title>
        <authorList>
            <person name="Stuart O.P."/>
            <person name="Cleave R."/>
            <person name="Magrath M.J.L."/>
            <person name="Mikheyev A.S."/>
        </authorList>
    </citation>
    <scope>NUCLEOTIDE SEQUENCE [LARGE SCALE GENOMIC DNA]</scope>
    <source>
        <strain evidence="1">Daus_M_001</strain>
        <tissue evidence="1">Leg muscle</tissue>
    </source>
</reference>
<dbReference type="Proteomes" id="UP001159363">
    <property type="component" value="Chromosome 3"/>
</dbReference>
<gene>
    <name evidence="1" type="ORF">PR048_008410</name>
</gene>
<evidence type="ECO:0000313" key="2">
    <source>
        <dbReference type="Proteomes" id="UP001159363"/>
    </source>
</evidence>
<proteinExistence type="predicted"/>
<dbReference type="EMBL" id="JARBHB010000003">
    <property type="protein sequence ID" value="KAJ8888916.1"/>
    <property type="molecule type" value="Genomic_DNA"/>
</dbReference>
<accession>A0ABQ9HX19</accession>